<dbReference type="RefSeq" id="WP_046280734.1">
    <property type="nucleotide sequence ID" value="NZ_LATL02000109.1"/>
</dbReference>
<protein>
    <submittedName>
        <fullName evidence="1">Tellurite resistance protein TerB</fullName>
    </submittedName>
</protein>
<dbReference type="CDD" id="cd07176">
    <property type="entry name" value="terB"/>
    <property type="match status" value="1"/>
</dbReference>
<dbReference type="OrthoDB" id="530988at2"/>
<evidence type="ECO:0000313" key="2">
    <source>
        <dbReference type="Proteomes" id="UP000033607"/>
    </source>
</evidence>
<dbReference type="SUPFAM" id="SSF158682">
    <property type="entry name" value="TerB-like"/>
    <property type="match status" value="1"/>
</dbReference>
<reference evidence="1 2" key="1">
    <citation type="submission" date="2015-06" db="EMBL/GenBank/DDBJ databases">
        <title>Draft genome assembly of filamentous brackish cyanobacterium Limnoraphis robusta strain CS-951.</title>
        <authorList>
            <person name="Willis A."/>
            <person name="Parks M."/>
            <person name="Burford M.A."/>
        </authorList>
    </citation>
    <scope>NUCLEOTIDE SEQUENCE [LARGE SCALE GENOMIC DNA]</scope>
    <source>
        <strain evidence="1 2">CS-951</strain>
    </source>
</reference>
<dbReference type="Proteomes" id="UP000033607">
    <property type="component" value="Unassembled WGS sequence"/>
</dbReference>
<dbReference type="AlphaFoldDB" id="A0A0F5YCT1"/>
<dbReference type="EMBL" id="LATL02000109">
    <property type="protein sequence ID" value="KKD36040.1"/>
    <property type="molecule type" value="Genomic_DNA"/>
</dbReference>
<dbReference type="Gene3D" id="1.10.3680.10">
    <property type="entry name" value="TerB-like"/>
    <property type="match status" value="1"/>
</dbReference>
<evidence type="ECO:0000313" key="1">
    <source>
        <dbReference type="EMBL" id="KKD36040.1"/>
    </source>
</evidence>
<proteinExistence type="predicted"/>
<accession>A0A0F5YCT1</accession>
<name>A0A0F5YCT1_9CYAN</name>
<gene>
    <name evidence="1" type="ORF">WN50_21975</name>
</gene>
<sequence>MGLFGKARSSGSLKTDTAMSPAEAFAGIALAVVAADGYLADSELDVLITLLGRMHLFRSYPSEVMRRMFDKIFGIIKRQGVEALVDQAIKTLPHELYETMFVVATDLILADGEVSDEEESLLNDLCNSFKISQETANEIIRVMLIKNKG</sequence>
<dbReference type="InterPro" id="IPR029024">
    <property type="entry name" value="TerB-like"/>
</dbReference>
<comment type="caution">
    <text evidence="1">The sequence shown here is derived from an EMBL/GenBank/DDBJ whole genome shotgun (WGS) entry which is preliminary data.</text>
</comment>
<organism evidence="1 2">
    <name type="scientific">Limnoraphis robusta CS-951</name>
    <dbReference type="NCBI Taxonomy" id="1637645"/>
    <lineage>
        <taxon>Bacteria</taxon>
        <taxon>Bacillati</taxon>
        <taxon>Cyanobacteriota</taxon>
        <taxon>Cyanophyceae</taxon>
        <taxon>Oscillatoriophycideae</taxon>
        <taxon>Oscillatoriales</taxon>
        <taxon>Sirenicapillariaceae</taxon>
        <taxon>Limnoraphis</taxon>
    </lineage>
</organism>